<name>A0A084G7Y6_PSEDA</name>
<evidence type="ECO:0000313" key="2">
    <source>
        <dbReference type="EMBL" id="KEZ43448.1"/>
    </source>
</evidence>
<dbReference type="OMA" id="ERIFWRA"/>
<accession>A0A084G7Y6</accession>
<feature type="compositionally biased region" description="Acidic residues" evidence="1">
    <location>
        <begin position="479"/>
        <end position="500"/>
    </location>
</feature>
<dbReference type="OrthoDB" id="4252443at2759"/>
<organism evidence="2 3">
    <name type="scientific">Pseudallescheria apiosperma</name>
    <name type="common">Scedosporium apiospermum</name>
    <dbReference type="NCBI Taxonomy" id="563466"/>
    <lineage>
        <taxon>Eukaryota</taxon>
        <taxon>Fungi</taxon>
        <taxon>Dikarya</taxon>
        <taxon>Ascomycota</taxon>
        <taxon>Pezizomycotina</taxon>
        <taxon>Sordariomycetes</taxon>
        <taxon>Hypocreomycetidae</taxon>
        <taxon>Microascales</taxon>
        <taxon>Microascaceae</taxon>
        <taxon>Scedosporium</taxon>
    </lineage>
</organism>
<dbReference type="InterPro" id="IPR036047">
    <property type="entry name" value="F-box-like_dom_sf"/>
</dbReference>
<dbReference type="SUPFAM" id="SSF81383">
    <property type="entry name" value="F-box domain"/>
    <property type="match status" value="1"/>
</dbReference>
<sequence length="521" mass="59409">MTGHLYQRLQPELQICVLELLSQGDLANVCLVSREFYNLANKILYKTIDLACHYPEPTWKKTGGIETSGPAPPWKGPGDQGFKRLSHYLSSATGVVEAVGDCFPADLYERQFFLIRTLVKLNPALGHHVRQLRWTAGVPMSDETQERWCEPLDELDTDTKMTKQEIEQCRPWLDFPWCNDLLWMAFSAMTNVELVDIAFACEESRERAIPPRLFSTVKSLRIGGIASRRLIKSLLESTGQDTLRSLHLANLNEFAELKGVDSDTPFDVMRKLNRTTPQDGIPGPMRTHLWPFLGKWKGLEVLTVDTVAESVTITEDMMRGRFSPGWYDSKEDERYREIADFVAAMAPGLRYFRFQQSVTNVQWLDGWYRPHTQRCGARHPFSGQLGRRAMDERFCRYILPTILKSAWDRLQRMEILGVAGFSTVSSSRQVINHALDEVTTASIAAAIRPDVSLAIEPYATRPFWLPRSEVSTTGLDFFGDGEDNEDDEDDEDDEQEEPGEESSTFDLMEWLCRKSLSRTAE</sequence>
<gene>
    <name evidence="2" type="ORF">SAPIO_CDS4634</name>
</gene>
<dbReference type="GeneID" id="27723706"/>
<dbReference type="VEuPathDB" id="FungiDB:SAPIO_CDS4634"/>
<comment type="caution">
    <text evidence="2">The sequence shown here is derived from an EMBL/GenBank/DDBJ whole genome shotgun (WGS) entry which is preliminary data.</text>
</comment>
<dbReference type="EMBL" id="JOWA01000093">
    <property type="protein sequence ID" value="KEZ43448.1"/>
    <property type="molecule type" value="Genomic_DNA"/>
</dbReference>
<dbReference type="HOGENOM" id="CLU_631622_0_0_1"/>
<dbReference type="AlphaFoldDB" id="A0A084G7Y6"/>
<protein>
    <recommendedName>
        <fullName evidence="4">F-box domain-containing protein</fullName>
    </recommendedName>
</protein>
<feature type="region of interest" description="Disordered" evidence="1">
    <location>
        <begin position="475"/>
        <end position="508"/>
    </location>
</feature>
<dbReference type="KEGG" id="sapo:SAPIO_CDS4634"/>
<evidence type="ECO:0000313" key="3">
    <source>
        <dbReference type="Proteomes" id="UP000028545"/>
    </source>
</evidence>
<dbReference type="RefSeq" id="XP_016643247.1">
    <property type="nucleotide sequence ID" value="XM_016787138.1"/>
</dbReference>
<keyword evidence="3" id="KW-1185">Reference proteome</keyword>
<evidence type="ECO:0000256" key="1">
    <source>
        <dbReference type="SAM" id="MobiDB-lite"/>
    </source>
</evidence>
<evidence type="ECO:0008006" key="4">
    <source>
        <dbReference type="Google" id="ProtNLM"/>
    </source>
</evidence>
<reference evidence="2 3" key="1">
    <citation type="journal article" date="2014" name="Genome Announc.">
        <title>Draft genome sequence of the pathogenic fungus Scedosporium apiospermum.</title>
        <authorList>
            <person name="Vandeputte P."/>
            <person name="Ghamrawi S."/>
            <person name="Rechenmann M."/>
            <person name="Iltis A."/>
            <person name="Giraud S."/>
            <person name="Fleury M."/>
            <person name="Thornton C."/>
            <person name="Delhaes L."/>
            <person name="Meyer W."/>
            <person name="Papon N."/>
            <person name="Bouchara J.P."/>
        </authorList>
    </citation>
    <scope>NUCLEOTIDE SEQUENCE [LARGE SCALE GENOMIC DNA]</scope>
    <source>
        <strain evidence="2 3">IHEM 14462</strain>
    </source>
</reference>
<dbReference type="Proteomes" id="UP000028545">
    <property type="component" value="Unassembled WGS sequence"/>
</dbReference>
<proteinExistence type="predicted"/>